<keyword evidence="1" id="KW-1133">Transmembrane helix</keyword>
<keyword evidence="3" id="KW-1185">Reference proteome</keyword>
<accession>A0A9P7EF54</accession>
<gene>
    <name evidence="2" type="ORF">BJ212DRAFT_1008104</name>
</gene>
<dbReference type="Proteomes" id="UP000807769">
    <property type="component" value="Unassembled WGS sequence"/>
</dbReference>
<comment type="caution">
    <text evidence="2">The sequence shown here is derived from an EMBL/GenBank/DDBJ whole genome shotgun (WGS) entry which is preliminary data.</text>
</comment>
<evidence type="ECO:0000256" key="1">
    <source>
        <dbReference type="SAM" id="Phobius"/>
    </source>
</evidence>
<keyword evidence="1" id="KW-0472">Membrane</keyword>
<evidence type="ECO:0000313" key="3">
    <source>
        <dbReference type="Proteomes" id="UP000807769"/>
    </source>
</evidence>
<evidence type="ECO:0000313" key="2">
    <source>
        <dbReference type="EMBL" id="KAG1820197.1"/>
    </source>
</evidence>
<dbReference type="EMBL" id="JABBWG010000008">
    <property type="protein sequence ID" value="KAG1820197.1"/>
    <property type="molecule type" value="Genomic_DNA"/>
</dbReference>
<keyword evidence="1" id="KW-0812">Transmembrane</keyword>
<proteinExistence type="predicted"/>
<dbReference type="RefSeq" id="XP_041195468.1">
    <property type="nucleotide sequence ID" value="XM_041328831.1"/>
</dbReference>
<name>A0A9P7EF54_9AGAM</name>
<protein>
    <submittedName>
        <fullName evidence="2">Uncharacterized protein</fullName>
    </submittedName>
</protein>
<dbReference type="AlphaFoldDB" id="A0A9P7EF54"/>
<dbReference type="GeneID" id="64622848"/>
<reference evidence="2" key="1">
    <citation type="journal article" date="2020" name="New Phytol.">
        <title>Comparative genomics reveals dynamic genome evolution in host specialist ectomycorrhizal fungi.</title>
        <authorList>
            <person name="Lofgren L.A."/>
            <person name="Nguyen N.H."/>
            <person name="Vilgalys R."/>
            <person name="Ruytinx J."/>
            <person name="Liao H.L."/>
            <person name="Branco S."/>
            <person name="Kuo A."/>
            <person name="LaButti K."/>
            <person name="Lipzen A."/>
            <person name="Andreopoulos W."/>
            <person name="Pangilinan J."/>
            <person name="Riley R."/>
            <person name="Hundley H."/>
            <person name="Na H."/>
            <person name="Barry K."/>
            <person name="Grigoriev I.V."/>
            <person name="Stajich J.E."/>
            <person name="Kennedy P.G."/>
        </authorList>
    </citation>
    <scope>NUCLEOTIDE SEQUENCE</scope>
    <source>
        <strain evidence="2">MN1</strain>
    </source>
</reference>
<sequence>MPLLYLPRILISSVHPVCPQLEEALARSPTRMGSRYWEKLVLDLVAFFYEHNFLSRSGQIAFPFNPQEIMSLLSSASNAQQSFDKAKKHLWQVAHLTSPTLCWHCILLAPVGHRWSPMFRRCPKCFNLLHFAGFALFTSLTIFLRIITDATFFTTSSFHPSGLPTHRNKK</sequence>
<feature type="transmembrane region" description="Helical" evidence="1">
    <location>
        <begin position="128"/>
        <end position="147"/>
    </location>
</feature>
<dbReference type="OrthoDB" id="10428275at2759"/>
<organism evidence="2 3">
    <name type="scientific">Suillus subaureus</name>
    <dbReference type="NCBI Taxonomy" id="48587"/>
    <lineage>
        <taxon>Eukaryota</taxon>
        <taxon>Fungi</taxon>
        <taxon>Dikarya</taxon>
        <taxon>Basidiomycota</taxon>
        <taxon>Agaricomycotina</taxon>
        <taxon>Agaricomycetes</taxon>
        <taxon>Agaricomycetidae</taxon>
        <taxon>Boletales</taxon>
        <taxon>Suillineae</taxon>
        <taxon>Suillaceae</taxon>
        <taxon>Suillus</taxon>
    </lineage>
</organism>